<keyword evidence="5 9" id="KW-0812">Transmembrane</keyword>
<dbReference type="RefSeq" id="WP_090094162.1">
    <property type="nucleotide sequence ID" value="NZ_CBCRVU010000007.1"/>
</dbReference>
<dbReference type="Pfam" id="PF02378">
    <property type="entry name" value="PTS_EIIC"/>
    <property type="match status" value="1"/>
</dbReference>
<dbReference type="NCBIfam" id="TIGR00410">
    <property type="entry name" value="lacE"/>
    <property type="match status" value="1"/>
</dbReference>
<dbReference type="PANTHER" id="PTHR33989:SF11">
    <property type="entry name" value="LICHENAN PERMEASE IIC COMPONENT"/>
    <property type="match status" value="1"/>
</dbReference>
<dbReference type="InterPro" id="IPR051088">
    <property type="entry name" value="PTS_Sugar-EIIC/EIIB"/>
</dbReference>
<dbReference type="InterPro" id="IPR004501">
    <property type="entry name" value="PTS_EIIC_3"/>
</dbReference>
<dbReference type="EMBL" id="FOMN01000014">
    <property type="protein sequence ID" value="SFD62553.1"/>
    <property type="molecule type" value="Genomic_DNA"/>
</dbReference>
<keyword evidence="3 8" id="KW-1003">Cell membrane</keyword>
<keyword evidence="4 8" id="KW-0762">Sugar transport</keyword>
<keyword evidence="2 8" id="KW-0813">Transport</keyword>
<dbReference type="GO" id="GO:0008982">
    <property type="term" value="F:protein-N(PI)-phosphohistidine-sugar phosphotransferase activity"/>
    <property type="evidence" value="ECO:0007669"/>
    <property type="project" value="UniProtKB-UniRule"/>
</dbReference>
<keyword evidence="6 9" id="KW-1133">Transmembrane helix</keyword>
<dbReference type="Proteomes" id="UP000199599">
    <property type="component" value="Unassembled WGS sequence"/>
</dbReference>
<evidence type="ECO:0000256" key="7">
    <source>
        <dbReference type="ARBA" id="ARBA00023136"/>
    </source>
</evidence>
<evidence type="ECO:0000313" key="11">
    <source>
        <dbReference type="EMBL" id="SFD62553.1"/>
    </source>
</evidence>
<evidence type="ECO:0000256" key="5">
    <source>
        <dbReference type="ARBA" id="ARBA00022692"/>
    </source>
</evidence>
<dbReference type="GO" id="GO:1901264">
    <property type="term" value="P:carbohydrate derivative transport"/>
    <property type="evidence" value="ECO:0007669"/>
    <property type="project" value="TreeGrafter"/>
</dbReference>
<dbReference type="AlphaFoldDB" id="A0A1I1U1I7"/>
<dbReference type="NCBIfam" id="TIGR00359">
    <property type="entry name" value="cello_pts_IIC"/>
    <property type="match status" value="1"/>
</dbReference>
<evidence type="ECO:0000256" key="4">
    <source>
        <dbReference type="ARBA" id="ARBA00022597"/>
    </source>
</evidence>
<feature type="domain" description="PTS EIIC type-3" evidence="10">
    <location>
        <begin position="10"/>
        <end position="414"/>
    </location>
</feature>
<reference evidence="12" key="1">
    <citation type="submission" date="2016-10" db="EMBL/GenBank/DDBJ databases">
        <authorList>
            <person name="Varghese N."/>
            <person name="Submissions S."/>
        </authorList>
    </citation>
    <scope>NUCLEOTIDE SEQUENCE [LARGE SCALE GENOMIC DNA]</scope>
    <source>
        <strain evidence="12">R-53102</strain>
    </source>
</reference>
<gene>
    <name evidence="11" type="ORF">SAMN04487792_1636</name>
</gene>
<dbReference type="PROSITE" id="PS51105">
    <property type="entry name" value="PTS_EIIC_TYPE_3"/>
    <property type="match status" value="1"/>
</dbReference>
<dbReference type="InterPro" id="IPR003352">
    <property type="entry name" value="PTS_EIIC"/>
</dbReference>
<evidence type="ECO:0000256" key="6">
    <source>
        <dbReference type="ARBA" id="ARBA00022989"/>
    </source>
</evidence>
<feature type="transmembrane region" description="Helical" evidence="9">
    <location>
        <begin position="107"/>
        <end position="125"/>
    </location>
</feature>
<name>A0A1I1U1I7_9LACO</name>
<feature type="transmembrane region" description="Helical" evidence="9">
    <location>
        <begin position="384"/>
        <end position="414"/>
    </location>
</feature>
<comment type="function">
    <text evidence="8">The phosphoenolpyruvate-dependent sugar phosphotransferase system (PTS), a major carbohydrate active -transport system, catalyzes the phosphorylation of incoming sugar substrates concomitant with their translocation across the cell membrane.</text>
</comment>
<evidence type="ECO:0000256" key="9">
    <source>
        <dbReference type="SAM" id="Phobius"/>
    </source>
</evidence>
<dbReference type="InterPro" id="IPR004796">
    <property type="entry name" value="PTS_IIC_cello"/>
</dbReference>
<feature type="transmembrane region" description="Helical" evidence="9">
    <location>
        <begin position="181"/>
        <end position="201"/>
    </location>
</feature>
<dbReference type="STRING" id="1505723.SAMN04487792_1636"/>
<evidence type="ECO:0000256" key="1">
    <source>
        <dbReference type="ARBA" id="ARBA00004651"/>
    </source>
</evidence>
<feature type="transmembrane region" description="Helical" evidence="9">
    <location>
        <begin position="224"/>
        <end position="244"/>
    </location>
</feature>
<protein>
    <recommendedName>
        <fullName evidence="8">Permease IIC component</fullName>
    </recommendedName>
</protein>
<proteinExistence type="predicted"/>
<dbReference type="PIRSF" id="PIRSF006351">
    <property type="entry name" value="PTS_EIIC-Cellobiose"/>
    <property type="match status" value="1"/>
</dbReference>
<evidence type="ECO:0000256" key="2">
    <source>
        <dbReference type="ARBA" id="ARBA00022448"/>
    </source>
</evidence>
<dbReference type="PANTHER" id="PTHR33989">
    <property type="match status" value="1"/>
</dbReference>
<organism evidence="11 12">
    <name type="scientific">Lactobacillus bombicola</name>
    <dbReference type="NCBI Taxonomy" id="1505723"/>
    <lineage>
        <taxon>Bacteria</taxon>
        <taxon>Bacillati</taxon>
        <taxon>Bacillota</taxon>
        <taxon>Bacilli</taxon>
        <taxon>Lactobacillales</taxon>
        <taxon>Lactobacillaceae</taxon>
        <taxon>Lactobacillus</taxon>
    </lineage>
</organism>
<evidence type="ECO:0000256" key="8">
    <source>
        <dbReference type="PIRNR" id="PIRNR006351"/>
    </source>
</evidence>
<sequence length="437" mass="47642">MAEKNKNNFLTEKLMPLFNKISSARHMVALRDGMTAAVPMIIIGSIFMIIGQFPIKGYLDFMAHVFGPNWATVVQYVTNASFNIMGLIAVAGISYNLAKSYQGIDPFSAMIVAIAAFILTIPMQIGKDGGLLIPLKQFDSSGLFTALLVGLFVTDLYVWLMHKNLVFKMPETVPPAVSSSFAALFPGAISLFVVWLVRIGVEATPMKSIPNVITFFLQNPMSKVTNTLGGALVIELVICLLWFFGIHGANAISGVVDPILYAALAANASALKAHEAIPNIITKTFFDNFVHIGGCGATLGFVILMAFFAKDKEMKAMGKLSIGPAIFNINEPVIFGVPIVLNYQIVLPFILAPMANVITTYTAMKMGWVAKTIGIYPPWTTPPILSGILSTGHISGGIMQLFNLVMDIVIYYFFFRSMDRTKLKAEQELEQAKESAK</sequence>
<accession>A0A1I1U1I7</accession>
<dbReference type="GO" id="GO:0009401">
    <property type="term" value="P:phosphoenolpyruvate-dependent sugar phosphotransferase system"/>
    <property type="evidence" value="ECO:0007669"/>
    <property type="project" value="InterPro"/>
</dbReference>
<evidence type="ECO:0000313" key="12">
    <source>
        <dbReference type="Proteomes" id="UP000199599"/>
    </source>
</evidence>
<feature type="transmembrane region" description="Helical" evidence="9">
    <location>
        <begin position="140"/>
        <end position="160"/>
    </location>
</feature>
<feature type="transmembrane region" description="Helical" evidence="9">
    <location>
        <begin position="73"/>
        <end position="95"/>
    </location>
</feature>
<dbReference type="GO" id="GO:0005886">
    <property type="term" value="C:plasma membrane"/>
    <property type="evidence" value="ECO:0007669"/>
    <property type="project" value="UniProtKB-SubCell"/>
</dbReference>
<evidence type="ECO:0000256" key="3">
    <source>
        <dbReference type="ARBA" id="ARBA00022475"/>
    </source>
</evidence>
<evidence type="ECO:0000259" key="10">
    <source>
        <dbReference type="PROSITE" id="PS51105"/>
    </source>
</evidence>
<feature type="transmembrane region" description="Helical" evidence="9">
    <location>
        <begin position="33"/>
        <end position="53"/>
    </location>
</feature>
<feature type="transmembrane region" description="Helical" evidence="9">
    <location>
        <begin position="289"/>
        <end position="309"/>
    </location>
</feature>
<comment type="subcellular location">
    <subcellularLocation>
        <location evidence="1">Cell membrane</location>
        <topology evidence="1">Multi-pass membrane protein</topology>
    </subcellularLocation>
</comment>
<keyword evidence="7 8" id="KW-0472">Membrane</keyword>